<gene>
    <name evidence="9" type="ORF">PQR62_06970</name>
</gene>
<dbReference type="InterPro" id="IPR000515">
    <property type="entry name" value="MetI-like"/>
</dbReference>
<dbReference type="PROSITE" id="PS50928">
    <property type="entry name" value="ABC_TM1"/>
    <property type="match status" value="1"/>
</dbReference>
<feature type="transmembrane region" description="Helical" evidence="7">
    <location>
        <begin position="252"/>
        <end position="278"/>
    </location>
</feature>
<dbReference type="Pfam" id="PF19300">
    <property type="entry name" value="BPD_transp_1_N"/>
    <property type="match status" value="1"/>
</dbReference>
<feature type="transmembrane region" description="Helical" evidence="7">
    <location>
        <begin position="121"/>
        <end position="142"/>
    </location>
</feature>
<proteinExistence type="inferred from homology"/>
<evidence type="ECO:0000256" key="7">
    <source>
        <dbReference type="RuleBase" id="RU363032"/>
    </source>
</evidence>
<comment type="similarity">
    <text evidence="7">Belongs to the binding-protein-dependent transport system permease family.</text>
</comment>
<dbReference type="InterPro" id="IPR035906">
    <property type="entry name" value="MetI-like_sf"/>
</dbReference>
<feature type="transmembrane region" description="Helical" evidence="7">
    <location>
        <begin position="24"/>
        <end position="42"/>
    </location>
</feature>
<comment type="subcellular location">
    <subcellularLocation>
        <location evidence="1 7">Cell membrane</location>
        <topology evidence="1 7">Multi-pass membrane protein</topology>
    </subcellularLocation>
</comment>
<feature type="domain" description="ABC transmembrane type-1" evidence="8">
    <location>
        <begin position="115"/>
        <end position="312"/>
    </location>
</feature>
<reference evidence="9 10" key="1">
    <citation type="journal article" date="2024" name="Chem. Sci.">
        <title>Discovery of megapolipeptins by genome mining of a Burkholderiales bacteria collection.</title>
        <authorList>
            <person name="Paulo B.S."/>
            <person name="Recchia M.J.J."/>
            <person name="Lee S."/>
            <person name="Fergusson C.H."/>
            <person name="Romanowski S.B."/>
            <person name="Hernandez A."/>
            <person name="Krull N."/>
            <person name="Liu D.Y."/>
            <person name="Cavanagh H."/>
            <person name="Bos A."/>
            <person name="Gray C.A."/>
            <person name="Murphy B.T."/>
            <person name="Linington R.G."/>
            <person name="Eustaquio A.S."/>
        </authorList>
    </citation>
    <scope>NUCLEOTIDE SEQUENCE [LARGE SCALE GENOMIC DNA]</scope>
    <source>
        <strain evidence="9 10">RL21-008-BIB-A</strain>
    </source>
</reference>
<evidence type="ECO:0000256" key="4">
    <source>
        <dbReference type="ARBA" id="ARBA00022692"/>
    </source>
</evidence>
<dbReference type="InterPro" id="IPR045621">
    <property type="entry name" value="BPD_transp_1_N"/>
</dbReference>
<evidence type="ECO:0000313" key="10">
    <source>
        <dbReference type="Proteomes" id="UP001629246"/>
    </source>
</evidence>
<dbReference type="Gene3D" id="1.10.3720.10">
    <property type="entry name" value="MetI-like"/>
    <property type="match status" value="1"/>
</dbReference>
<dbReference type="PANTHER" id="PTHR43163:SF6">
    <property type="entry name" value="DIPEPTIDE TRANSPORT SYSTEM PERMEASE PROTEIN DPPB-RELATED"/>
    <property type="match status" value="1"/>
</dbReference>
<keyword evidence="3" id="KW-1003">Cell membrane</keyword>
<name>A0ABW9A7Q5_9BURK</name>
<keyword evidence="6 7" id="KW-0472">Membrane</keyword>
<dbReference type="RefSeq" id="WP_408156189.1">
    <property type="nucleotide sequence ID" value="NZ_JAQQFM010000003.1"/>
</dbReference>
<evidence type="ECO:0000256" key="5">
    <source>
        <dbReference type="ARBA" id="ARBA00022989"/>
    </source>
</evidence>
<dbReference type="Proteomes" id="UP001629246">
    <property type="component" value="Unassembled WGS sequence"/>
</dbReference>
<keyword evidence="4 7" id="KW-0812">Transmembrane</keyword>
<keyword evidence="2 7" id="KW-0813">Transport</keyword>
<organism evidence="9 10">
    <name type="scientific">Herbaspirillum lusitanum</name>
    <dbReference type="NCBI Taxonomy" id="213312"/>
    <lineage>
        <taxon>Bacteria</taxon>
        <taxon>Pseudomonadati</taxon>
        <taxon>Pseudomonadota</taxon>
        <taxon>Betaproteobacteria</taxon>
        <taxon>Burkholderiales</taxon>
        <taxon>Oxalobacteraceae</taxon>
        <taxon>Herbaspirillum</taxon>
    </lineage>
</organism>
<feature type="transmembrane region" description="Helical" evidence="7">
    <location>
        <begin position="298"/>
        <end position="319"/>
    </location>
</feature>
<dbReference type="EMBL" id="JAQQFM010000003">
    <property type="protein sequence ID" value="MFL9923997.1"/>
    <property type="molecule type" value="Genomic_DNA"/>
</dbReference>
<feature type="transmembrane region" description="Helical" evidence="7">
    <location>
        <begin position="193"/>
        <end position="211"/>
    </location>
</feature>
<dbReference type="SUPFAM" id="SSF161098">
    <property type="entry name" value="MetI-like"/>
    <property type="match status" value="1"/>
</dbReference>
<evidence type="ECO:0000256" key="1">
    <source>
        <dbReference type="ARBA" id="ARBA00004651"/>
    </source>
</evidence>
<evidence type="ECO:0000313" key="9">
    <source>
        <dbReference type="EMBL" id="MFL9923997.1"/>
    </source>
</evidence>
<evidence type="ECO:0000259" key="8">
    <source>
        <dbReference type="PROSITE" id="PS50928"/>
    </source>
</evidence>
<dbReference type="Pfam" id="PF00528">
    <property type="entry name" value="BPD_transp_1"/>
    <property type="match status" value="1"/>
</dbReference>
<comment type="caution">
    <text evidence="9">The sequence shown here is derived from an EMBL/GenBank/DDBJ whole genome shotgun (WGS) entry which is preliminary data.</text>
</comment>
<evidence type="ECO:0000256" key="3">
    <source>
        <dbReference type="ARBA" id="ARBA00022475"/>
    </source>
</evidence>
<dbReference type="PANTHER" id="PTHR43163">
    <property type="entry name" value="DIPEPTIDE TRANSPORT SYSTEM PERMEASE PROTEIN DPPB-RELATED"/>
    <property type="match status" value="1"/>
</dbReference>
<evidence type="ECO:0000256" key="6">
    <source>
        <dbReference type="ARBA" id="ARBA00023136"/>
    </source>
</evidence>
<evidence type="ECO:0000256" key="2">
    <source>
        <dbReference type="ARBA" id="ARBA00022448"/>
    </source>
</evidence>
<accession>A0ABW9A7Q5</accession>
<keyword evidence="10" id="KW-1185">Reference proteome</keyword>
<feature type="transmembrane region" description="Helical" evidence="7">
    <location>
        <begin position="162"/>
        <end position="181"/>
    </location>
</feature>
<protein>
    <submittedName>
        <fullName evidence="9">ABC transporter permease</fullName>
    </submittedName>
</protein>
<sequence length="325" mass="34427">MTFFPAAAARSTLLSLAAMLGRRLLQAVLVALLVGTLCFFMTRMLPGDMAYRIAAGRYGYDMVSSAAADAVRHELGLDQAMLSALADWWSRLLRLDLGLSQVTGQPILHEIAEQLVPTIKLSLLALAMSLLLGPTLGVLAGLRPGGLLDRATLSVSVLLRALPSFLLGLLLVLIFSVQMGALPAAGHGDHGSIMLPALTLALGLAAVSSRVARDAMVAVRSSAYFSFALTKGLSTPQALLRHGVRNVAAPVTAYLGVQLVYLIEGVVLVETIFAWPGIGHALVHAIFGRDVPMIQGTALVLGLMFVIFNSLVDVACAFIDPRRRP</sequence>
<keyword evidence="5 7" id="KW-1133">Transmembrane helix</keyword>